<accession>E0SQT4</accession>
<proteinExistence type="predicted"/>
<feature type="domain" description="DUF4434" evidence="1">
    <location>
        <begin position="46"/>
        <end position="198"/>
    </location>
</feature>
<dbReference type="InterPro" id="IPR027849">
    <property type="entry name" value="DUF4434"/>
</dbReference>
<name>E0SQT4_IGNAA</name>
<protein>
    <submittedName>
        <fullName evidence="2">Glycoside hydrolase family 42 protein</fullName>
    </submittedName>
</protein>
<dbReference type="Gene3D" id="3.20.20.80">
    <property type="entry name" value="Glycosidases"/>
    <property type="match status" value="1"/>
</dbReference>
<dbReference type="Gene3D" id="3.40.50.880">
    <property type="match status" value="1"/>
</dbReference>
<dbReference type="CAZy" id="GH5">
    <property type="family name" value="Glycoside Hydrolase Family 5"/>
</dbReference>
<dbReference type="HOGENOM" id="CLU_429428_0_0_2"/>
<organism evidence="2 3">
    <name type="scientific">Ignisphaera aggregans (strain DSM 17230 / JCM 13409 / AQ1.S1)</name>
    <dbReference type="NCBI Taxonomy" id="583356"/>
    <lineage>
        <taxon>Archaea</taxon>
        <taxon>Thermoproteota</taxon>
        <taxon>Thermoprotei</taxon>
        <taxon>Desulfurococcales</taxon>
        <taxon>Desulfurococcaceae</taxon>
        <taxon>Ignisphaera</taxon>
    </lineage>
</organism>
<dbReference type="SUPFAM" id="SSF51445">
    <property type="entry name" value="(Trans)glycosidases"/>
    <property type="match status" value="1"/>
</dbReference>
<evidence type="ECO:0000259" key="1">
    <source>
        <dbReference type="Pfam" id="PF14488"/>
    </source>
</evidence>
<dbReference type="GO" id="GO:0016787">
    <property type="term" value="F:hydrolase activity"/>
    <property type="evidence" value="ECO:0007669"/>
    <property type="project" value="UniProtKB-KW"/>
</dbReference>
<gene>
    <name evidence="2" type="ordered locus">Igag_0312</name>
</gene>
<dbReference type="InterPro" id="IPR029062">
    <property type="entry name" value="Class_I_gatase-like"/>
</dbReference>
<keyword evidence="3" id="KW-1185">Reference proteome</keyword>
<evidence type="ECO:0000313" key="2">
    <source>
        <dbReference type="EMBL" id="ADM27158.1"/>
    </source>
</evidence>
<reference evidence="2 3" key="1">
    <citation type="journal article" date="2010" name="Stand. Genomic Sci.">
        <title>Complete genome sequence of Ignisphaera aggregans type strain (AQ1.S1).</title>
        <authorList>
            <person name="Goker M."/>
            <person name="Held B."/>
            <person name="Lapidus A."/>
            <person name="Nolan M."/>
            <person name="Spring S."/>
            <person name="Yasawong M."/>
            <person name="Lucas S."/>
            <person name="Glavina Del Rio T."/>
            <person name="Tice H."/>
            <person name="Cheng J.F."/>
            <person name="Goodwin L."/>
            <person name="Tapia R."/>
            <person name="Pitluck S."/>
            <person name="Liolios K."/>
            <person name="Ivanova N."/>
            <person name="Mavromatis K."/>
            <person name="Mikhailova N."/>
            <person name="Pati A."/>
            <person name="Chen A."/>
            <person name="Palaniappan K."/>
            <person name="Brambilla E."/>
            <person name="Land M."/>
            <person name="Hauser L."/>
            <person name="Chang Y.J."/>
            <person name="Jeffries C.D."/>
            <person name="Brettin T."/>
            <person name="Detter J.C."/>
            <person name="Han C."/>
            <person name="Rohde M."/>
            <person name="Sikorski J."/>
            <person name="Woyke T."/>
            <person name="Bristow J."/>
            <person name="Eisen J.A."/>
            <person name="Markowitz V."/>
            <person name="Hugenholtz P."/>
            <person name="Kyrpides N.C."/>
            <person name="Klenk H.P."/>
        </authorList>
    </citation>
    <scope>NUCLEOTIDE SEQUENCE [LARGE SCALE GENOMIC DNA]</scope>
    <source>
        <strain evidence="3">DSM 17230 / JCM 13409 / AQ1.S1</strain>
    </source>
</reference>
<dbReference type="Pfam" id="PF14488">
    <property type="entry name" value="DUF4434"/>
    <property type="match status" value="1"/>
</dbReference>
<dbReference type="BioCyc" id="IAGG583356:GHAH-321-MONOMER"/>
<dbReference type="EMBL" id="CP002098">
    <property type="protein sequence ID" value="ADM27158.1"/>
    <property type="molecule type" value="Genomic_DNA"/>
</dbReference>
<dbReference type="Proteomes" id="UP000001304">
    <property type="component" value="Chromosome"/>
</dbReference>
<sequence>MNIIEFCVSQMVEIIRRNNIILSNGKFKFLLGVNYWPRKLNIRMWRDWDENAIREDLKLMKELGIRAIRFFIKNEDFADENTNVRDDAIAKLRKFLDMLHENGIIGFPTLIVGHMSGKNWVIPWTSFDDLYKSNSIEKTMRFIEHIVKTFKDHPAIGGWILSNELSLVKKASNRDEALALLRAYSKTVKSIDNKHIISSGDVPDSYMQETPNVRELVDYIGPHLYLYDSDLARHGYMYSALLELFSNDNDIPIILEEFGFSTHQFSEESQARFINEILYTALAKGASGAFIWCFSDFMHESDPPYEWRPLELGFGIIRKDGSLKPSADIVKRFSKDLERLEDMGINERYERYIDTSIIVPYYLFKDYEFIWYKNALGFWGVVQPIIASYIISKAAGLQTSMIYELDIERKARDKKMLIMPSTITALASTWRKLLGYVEDGGNLYVSMVRGVGMLKALHESPTHLWGELFGVENTLEVGSVGQKYVNQINIVFAKDFGVMRKGDTISLNIMEPIYTYKARAIDADVIAEDSEGRPVIFRVRRGKGNVYLNLLPIEIALARSDIVDWSSNIHRLYESIALDIGIEPLYRSSDPEVEVNIYTGGDSDIVIAVNHGKTKSCTIASKRSILEALKIGGDGDLISVASRSIDIKLYEKSSIVLLIKRQ</sequence>
<evidence type="ECO:0000313" key="3">
    <source>
        <dbReference type="Proteomes" id="UP000001304"/>
    </source>
</evidence>
<dbReference type="KEGG" id="iag:Igag_0312"/>
<dbReference type="STRING" id="583356.Igag_0312"/>
<dbReference type="AlphaFoldDB" id="E0SQT4"/>
<dbReference type="InterPro" id="IPR017853">
    <property type="entry name" value="GH"/>
</dbReference>
<keyword evidence="2" id="KW-0378">Hydrolase</keyword>